<proteinExistence type="predicted"/>
<reference evidence="1" key="1">
    <citation type="submission" date="2016-12" db="EMBL/GenBank/DDBJ databases">
        <title>The genomes of Aspergillus section Nigri reveals drivers in fungal speciation.</title>
        <authorList>
            <consortium name="DOE Joint Genome Institute"/>
            <person name="Vesth T.C."/>
            <person name="Nybo J."/>
            <person name="Theobald S."/>
            <person name="Brandl J."/>
            <person name="Frisvad J.C."/>
            <person name="Nielsen K.F."/>
            <person name="Lyhne E.K."/>
            <person name="Kogle M.E."/>
            <person name="Kuo A."/>
            <person name="Riley R."/>
            <person name="Clum A."/>
            <person name="Nolan M."/>
            <person name="Lipzen A."/>
            <person name="Salamov A."/>
            <person name="Henrissat B."/>
            <person name="Wiebenga A."/>
            <person name="De vries R.P."/>
            <person name="Grigoriev I.V."/>
            <person name="Mortensen U.H."/>
            <person name="Andersen M.R."/>
            <person name="Baker S.E."/>
        </authorList>
    </citation>
    <scope>NUCLEOTIDE SEQUENCE</scope>
    <source>
        <strain evidence="1">IBT 28561</strain>
    </source>
</reference>
<evidence type="ECO:0000313" key="2">
    <source>
        <dbReference type="Proteomes" id="UP000234254"/>
    </source>
</evidence>
<dbReference type="VEuPathDB" id="FungiDB:P168DRAFT_176170"/>
<dbReference type="GeneID" id="36540443"/>
<dbReference type="RefSeq" id="XP_024691648.1">
    <property type="nucleotide sequence ID" value="XM_024832920.1"/>
</dbReference>
<keyword evidence="2" id="KW-1185">Reference proteome</keyword>
<dbReference type="EMBL" id="MSFM01000008">
    <property type="protein sequence ID" value="PKY03054.1"/>
    <property type="molecule type" value="Genomic_DNA"/>
</dbReference>
<evidence type="ECO:0000313" key="1">
    <source>
        <dbReference type="EMBL" id="PKY03054.1"/>
    </source>
</evidence>
<protein>
    <submittedName>
        <fullName evidence="1">Uncharacterized protein</fullName>
    </submittedName>
</protein>
<dbReference type="AlphaFoldDB" id="A0A2I1CZK2"/>
<name>A0A2I1CZK2_ASPC2</name>
<gene>
    <name evidence="1" type="ORF">P168DRAFT_176170</name>
</gene>
<comment type="caution">
    <text evidence="1">The sequence shown here is derived from an EMBL/GenBank/DDBJ whole genome shotgun (WGS) entry which is preliminary data.</text>
</comment>
<organism evidence="1 2">
    <name type="scientific">Aspergillus campestris (strain IBT 28561)</name>
    <dbReference type="NCBI Taxonomy" id="1392248"/>
    <lineage>
        <taxon>Eukaryota</taxon>
        <taxon>Fungi</taxon>
        <taxon>Dikarya</taxon>
        <taxon>Ascomycota</taxon>
        <taxon>Pezizomycotina</taxon>
        <taxon>Eurotiomycetes</taxon>
        <taxon>Eurotiomycetidae</taxon>
        <taxon>Eurotiales</taxon>
        <taxon>Aspergillaceae</taxon>
        <taxon>Aspergillus</taxon>
        <taxon>Aspergillus subgen. Circumdati</taxon>
    </lineage>
</organism>
<dbReference type="Proteomes" id="UP000234254">
    <property type="component" value="Unassembled WGS sequence"/>
</dbReference>
<accession>A0A2I1CZK2</accession>
<sequence length="176" mass="19783">MTDKLEISSPKQHYSPCRNIINHMSSDKHPMSQPKWREVRGQEGSSWTALGIPDVRRSSKRLLPEASPPLSHVNYYYITPSFFSPSSSFLAITYLCSSTPSSQTKTTSIFPLILTLSCIYYRSYPSLSCRFDCDCLWSTRFGLAAICYLLTNASITKLPLDNPTLCPSPLLSVFIP</sequence>